<keyword evidence="10" id="KW-1185">Reference proteome</keyword>
<accession>A0A5E4QRY5</accession>
<dbReference type="SUPFAM" id="SSF53756">
    <property type="entry name" value="UDP-Glycosyltransferase/glycogen phosphorylase"/>
    <property type="match status" value="1"/>
</dbReference>
<evidence type="ECO:0000313" key="10">
    <source>
        <dbReference type="Proteomes" id="UP000324832"/>
    </source>
</evidence>
<keyword evidence="7" id="KW-0472">Membrane</keyword>
<dbReference type="Pfam" id="PF00852">
    <property type="entry name" value="Glyco_transf_10"/>
    <property type="match status" value="1"/>
</dbReference>
<dbReference type="GO" id="GO:0000139">
    <property type="term" value="C:Golgi membrane"/>
    <property type="evidence" value="ECO:0007669"/>
    <property type="project" value="UniProtKB-SubCell"/>
</dbReference>
<comment type="subcellular location">
    <subcellularLocation>
        <location evidence="1">Golgi apparatus membrane</location>
        <topology evidence="1">Single-pass type II membrane protein</topology>
    </subcellularLocation>
    <subcellularLocation>
        <location evidence="7">Golgi apparatus</location>
        <location evidence="7">Golgi stack membrane</location>
        <topology evidence="7">Single-pass type II membrane protein</topology>
    </subcellularLocation>
</comment>
<dbReference type="PANTHER" id="PTHR48438">
    <property type="entry name" value="ALPHA-(1,3)-FUCOSYLTRANSFERASE C-RELATED"/>
    <property type="match status" value="1"/>
</dbReference>
<comment type="pathway">
    <text evidence="2">Protein modification; protein glycosylation.</text>
</comment>
<proteinExistence type="inferred from homology"/>
<evidence type="ECO:0000256" key="2">
    <source>
        <dbReference type="ARBA" id="ARBA00004922"/>
    </source>
</evidence>
<evidence type="ECO:0000256" key="4">
    <source>
        <dbReference type="ARBA" id="ARBA00022676"/>
    </source>
</evidence>
<evidence type="ECO:0000256" key="5">
    <source>
        <dbReference type="ARBA" id="ARBA00022679"/>
    </source>
</evidence>
<keyword evidence="7" id="KW-0812">Transmembrane</keyword>
<dbReference type="GO" id="GO:0032580">
    <property type="term" value="C:Golgi cisterna membrane"/>
    <property type="evidence" value="ECO:0007669"/>
    <property type="project" value="UniProtKB-SubCell"/>
</dbReference>
<evidence type="ECO:0000256" key="7">
    <source>
        <dbReference type="RuleBase" id="RU003832"/>
    </source>
</evidence>
<dbReference type="Proteomes" id="UP000324832">
    <property type="component" value="Unassembled WGS sequence"/>
</dbReference>
<dbReference type="PANTHER" id="PTHR48438:SF1">
    <property type="entry name" value="ALPHA-(1,3)-FUCOSYLTRANSFERASE C-RELATED"/>
    <property type="match status" value="1"/>
</dbReference>
<name>A0A5E4QRY5_9NEOP</name>
<gene>
    <name evidence="9" type="ORF">LSINAPIS_LOCUS10999</name>
</gene>
<keyword evidence="7" id="KW-1133">Transmembrane helix</keyword>
<dbReference type="EC" id="2.4.1.-" evidence="7"/>
<dbReference type="InterPro" id="IPR055270">
    <property type="entry name" value="Glyco_tran_10_C"/>
</dbReference>
<dbReference type="AlphaFoldDB" id="A0A5E4QRY5"/>
<evidence type="ECO:0000313" key="9">
    <source>
        <dbReference type="EMBL" id="VVD00336.1"/>
    </source>
</evidence>
<sequence length="290" mass="34667">MHFNRYSKYFKLIFNAFIFIFIAFAVIKKTTRKPLIIKLIRFLPDLKYILIWTNIDKLDKDGQAYFIEQNCDYVNCYLTRNISIFGDVRYFDTVLFSVQDVSKYDSLIPRIRGHNQKYVFVANNSADNYPLKRTYYFYLAFEDSLADDYITDAVLIGYNNNAVPVVYGGAAYERFLPPGSYLNVHNNTPAQLAYKMNEIILNRELYHDFFRWKNHYIISKTRGLNGCDLCKLLNNPMHRLEKVSYVNFRKWWNPKYEQRCGLNNNIFLLKRTIKHRIHWILSTLRYPLLI</sequence>
<dbReference type="InterPro" id="IPR038577">
    <property type="entry name" value="GT10-like_C_sf"/>
</dbReference>
<evidence type="ECO:0000256" key="6">
    <source>
        <dbReference type="ARBA" id="ARBA00023034"/>
    </source>
</evidence>
<comment type="similarity">
    <text evidence="3 7">Belongs to the glycosyltransferase 10 family.</text>
</comment>
<feature type="transmembrane region" description="Helical" evidence="7">
    <location>
        <begin position="9"/>
        <end position="27"/>
    </location>
</feature>
<feature type="domain" description="Fucosyltransferase C-terminal" evidence="8">
    <location>
        <begin position="123"/>
        <end position="239"/>
    </location>
</feature>
<organism evidence="9 10">
    <name type="scientific">Leptidea sinapis</name>
    <dbReference type="NCBI Taxonomy" id="189913"/>
    <lineage>
        <taxon>Eukaryota</taxon>
        <taxon>Metazoa</taxon>
        <taxon>Ecdysozoa</taxon>
        <taxon>Arthropoda</taxon>
        <taxon>Hexapoda</taxon>
        <taxon>Insecta</taxon>
        <taxon>Pterygota</taxon>
        <taxon>Neoptera</taxon>
        <taxon>Endopterygota</taxon>
        <taxon>Lepidoptera</taxon>
        <taxon>Glossata</taxon>
        <taxon>Ditrysia</taxon>
        <taxon>Papilionoidea</taxon>
        <taxon>Pieridae</taxon>
        <taxon>Dismorphiinae</taxon>
        <taxon>Leptidea</taxon>
    </lineage>
</organism>
<evidence type="ECO:0000259" key="8">
    <source>
        <dbReference type="Pfam" id="PF00852"/>
    </source>
</evidence>
<evidence type="ECO:0000256" key="3">
    <source>
        <dbReference type="ARBA" id="ARBA00008919"/>
    </source>
</evidence>
<protein>
    <recommendedName>
        <fullName evidence="7">Fucosyltransferase</fullName>
        <ecNumber evidence="7">2.4.1.-</ecNumber>
    </recommendedName>
</protein>
<dbReference type="GO" id="GO:0008417">
    <property type="term" value="F:fucosyltransferase activity"/>
    <property type="evidence" value="ECO:0007669"/>
    <property type="project" value="InterPro"/>
</dbReference>
<evidence type="ECO:0000256" key="1">
    <source>
        <dbReference type="ARBA" id="ARBA00004323"/>
    </source>
</evidence>
<keyword evidence="5 7" id="KW-0808">Transferase</keyword>
<dbReference type="InterPro" id="IPR001503">
    <property type="entry name" value="Glyco_trans_10"/>
</dbReference>
<dbReference type="EMBL" id="FZQP02004634">
    <property type="protein sequence ID" value="VVD00336.1"/>
    <property type="molecule type" value="Genomic_DNA"/>
</dbReference>
<dbReference type="Gene3D" id="3.40.50.11660">
    <property type="entry name" value="Glycosyl transferase family 10, C-terminal domain"/>
    <property type="match status" value="1"/>
</dbReference>
<dbReference type="UniPathway" id="UPA00378"/>
<keyword evidence="4 7" id="KW-0328">Glycosyltransferase</keyword>
<reference evidence="9 10" key="1">
    <citation type="submission" date="2017-07" db="EMBL/GenBank/DDBJ databases">
        <authorList>
            <person name="Talla V."/>
            <person name="Backstrom N."/>
        </authorList>
    </citation>
    <scope>NUCLEOTIDE SEQUENCE [LARGE SCALE GENOMIC DNA]</scope>
</reference>
<keyword evidence="6 7" id="KW-0333">Golgi apparatus</keyword>